<evidence type="ECO:0000259" key="10">
    <source>
        <dbReference type="Pfam" id="PF02875"/>
    </source>
</evidence>
<dbReference type="SUPFAM" id="SSF53623">
    <property type="entry name" value="MurD-like peptide ligases, catalytic domain"/>
    <property type="match status" value="1"/>
</dbReference>
<dbReference type="Pfam" id="PF08245">
    <property type="entry name" value="Mur_ligase_M"/>
    <property type="match status" value="1"/>
</dbReference>
<evidence type="ECO:0000256" key="2">
    <source>
        <dbReference type="ARBA" id="ARBA00013025"/>
    </source>
</evidence>
<dbReference type="InterPro" id="IPR001645">
    <property type="entry name" value="Folylpolyglutamate_synth"/>
</dbReference>
<keyword evidence="6" id="KW-0067">ATP-binding</keyword>
<dbReference type="PANTHER" id="PTHR11136:SF0">
    <property type="entry name" value="DIHYDROFOLATE SYNTHETASE-RELATED"/>
    <property type="match status" value="1"/>
</dbReference>
<dbReference type="InterPro" id="IPR004101">
    <property type="entry name" value="Mur_ligase_C"/>
</dbReference>
<dbReference type="EC" id="6.3.2.17" evidence="2"/>
<keyword evidence="5" id="KW-0547">Nucleotide-binding</keyword>
<evidence type="ECO:0000256" key="6">
    <source>
        <dbReference type="ARBA" id="ARBA00022840"/>
    </source>
</evidence>
<dbReference type="InterPro" id="IPR036565">
    <property type="entry name" value="Mur-like_cat_sf"/>
</dbReference>
<evidence type="ECO:0000256" key="5">
    <source>
        <dbReference type="ARBA" id="ARBA00022741"/>
    </source>
</evidence>
<sequence length="528" mass="56875">MSKDFTEPGAGLDPEMLGYLAQTVEQEETTPAEIVDEVLNRDVQAELEAFFNEHRFGIPEDDLDDDSEEVVRPQTSLMSKQEAAQVEADYLALQEAILTRTPEHKFEPTLDRMLMAFNLLGDPQLSYRSVHVTGTNGKTSTSRMISALLQASGRKVGRYTSPHLTSMKERICVNEEPISERQFLEAYADVAPYIGMVDELGRRNNGPQMSFFEVFTVTGLAAFADIPVDAAVVEVGIGGEWDATNVINAEVAVFTPIGVDHEAYLGPTAESAARIKSGIMKPGAIAVSAPQEPEVEAVLRAKAAEVGAVIRFIGQEVQLLDRKVAVGGQVITVQTSAAVYQDIFVPLHGEHQAQNATLALAALEAFNGGRALEDRIVEEGFAMSTSPGRLEVVRTSPSILVDAAHNPHGASALAAALQESFDYSHIVGVYSAMADKQVEAVLAEMEPILDEIVITGMNSARAMDVEELAEVARDVFGEDRVHVERKLLDAVDKAVELSDATLDPATSTGVVVFGSVVLAGSARELLLK</sequence>
<dbReference type="PANTHER" id="PTHR11136">
    <property type="entry name" value="FOLYLPOLYGLUTAMATE SYNTHASE-RELATED"/>
    <property type="match status" value="1"/>
</dbReference>
<evidence type="ECO:0000256" key="3">
    <source>
        <dbReference type="ARBA" id="ARBA00022598"/>
    </source>
</evidence>
<evidence type="ECO:0000256" key="8">
    <source>
        <dbReference type="ARBA" id="ARBA00030592"/>
    </source>
</evidence>
<keyword evidence="7" id="KW-0460">Magnesium</keyword>
<dbReference type="InterPro" id="IPR036615">
    <property type="entry name" value="Mur_ligase_C_dom_sf"/>
</dbReference>
<dbReference type="Gene3D" id="3.40.1190.10">
    <property type="entry name" value="Mur-like, catalytic domain"/>
    <property type="match status" value="1"/>
</dbReference>
<dbReference type="GO" id="GO:0005524">
    <property type="term" value="F:ATP binding"/>
    <property type="evidence" value="ECO:0007669"/>
    <property type="project" value="UniProtKB-KW"/>
</dbReference>
<reference evidence="12 13" key="1">
    <citation type="submission" date="2009-01" db="EMBL/GenBank/DDBJ databases">
        <authorList>
            <person name="Qin X."/>
            <person name="Bachman B."/>
            <person name="Battles P."/>
            <person name="Bell A."/>
            <person name="Bess C."/>
            <person name="Bickham C."/>
            <person name="Chaboub L."/>
            <person name="Chen D."/>
            <person name="Coyle M."/>
            <person name="Deiros D.R."/>
            <person name="Dinh H."/>
            <person name="Forbes L."/>
            <person name="Fowler G."/>
            <person name="Francisco L."/>
            <person name="Fu Q."/>
            <person name="Gubbala S."/>
            <person name="Hale W."/>
            <person name="Han Y."/>
            <person name="Hemphill L."/>
            <person name="Highlander S.K."/>
            <person name="Hirani K."/>
            <person name="Hogues M."/>
            <person name="Jackson L."/>
            <person name="Jakkamsetti A."/>
            <person name="Javaid M."/>
            <person name="Jiang H."/>
            <person name="Korchina V."/>
            <person name="Kovar C."/>
            <person name="Lara F."/>
            <person name="Lee S."/>
            <person name="Mata R."/>
            <person name="Mathew T."/>
            <person name="Moen C."/>
            <person name="Morales K."/>
            <person name="Munidasa M."/>
            <person name="Nazareth L."/>
            <person name="Ngo R."/>
            <person name="Nguyen L."/>
            <person name="Okwuonu G."/>
            <person name="Ongeri F."/>
            <person name="Patil S."/>
            <person name="Petrosino J."/>
            <person name="Pham C."/>
            <person name="Pham P."/>
            <person name="Pu L.-L."/>
            <person name="Puazo M."/>
            <person name="Raj R."/>
            <person name="Reid J."/>
            <person name="Rouhana J."/>
            <person name="Saada N."/>
            <person name="Shang Y."/>
            <person name="Simmons D."/>
            <person name="Thornton R."/>
            <person name="Warren J."/>
            <person name="Weissenberger G."/>
            <person name="Zhang J."/>
            <person name="Zhang L."/>
            <person name="Zhou C."/>
            <person name="Zhu D."/>
            <person name="Muzny D."/>
            <person name="Worley K."/>
            <person name="Gibbs R."/>
        </authorList>
    </citation>
    <scope>NUCLEOTIDE SEQUENCE [LARGE SCALE GENOMIC DNA]</scope>
    <source>
        <strain evidence="12 13">DSM 15436</strain>
    </source>
</reference>
<organism evidence="12 13">
    <name type="scientific">Gleimia coleocanis DSM 15436</name>
    <dbReference type="NCBI Taxonomy" id="525245"/>
    <lineage>
        <taxon>Bacteria</taxon>
        <taxon>Bacillati</taxon>
        <taxon>Actinomycetota</taxon>
        <taxon>Actinomycetes</taxon>
        <taxon>Actinomycetales</taxon>
        <taxon>Actinomycetaceae</taxon>
        <taxon>Gleimia</taxon>
    </lineage>
</organism>
<feature type="domain" description="Mur ligase C-terminal" evidence="10">
    <location>
        <begin position="388"/>
        <end position="500"/>
    </location>
</feature>
<dbReference type="GO" id="GO:0008841">
    <property type="term" value="F:dihydrofolate synthase activity"/>
    <property type="evidence" value="ECO:0007669"/>
    <property type="project" value="TreeGrafter"/>
</dbReference>
<dbReference type="EMBL" id="ACFG01000032">
    <property type="protein sequence ID" value="EEH63554.1"/>
    <property type="molecule type" value="Genomic_DNA"/>
</dbReference>
<dbReference type="SUPFAM" id="SSF53244">
    <property type="entry name" value="MurD-like peptide ligases, peptide-binding domain"/>
    <property type="match status" value="1"/>
</dbReference>
<evidence type="ECO:0000313" key="12">
    <source>
        <dbReference type="EMBL" id="EEH63554.1"/>
    </source>
</evidence>
<dbReference type="eggNOG" id="COG0285">
    <property type="taxonomic scope" value="Bacteria"/>
</dbReference>
<evidence type="ECO:0000256" key="4">
    <source>
        <dbReference type="ARBA" id="ARBA00022723"/>
    </source>
</evidence>
<protein>
    <recommendedName>
        <fullName evidence="2">tetrahydrofolate synthase</fullName>
        <ecNumber evidence="2">6.3.2.17</ecNumber>
    </recommendedName>
    <alternativeName>
        <fullName evidence="8">Tetrahydrofolylpolyglutamate synthase</fullName>
    </alternativeName>
</protein>
<dbReference type="RefSeq" id="WP_006546325.1">
    <property type="nucleotide sequence ID" value="NZ_DS999541.1"/>
</dbReference>
<dbReference type="HOGENOM" id="CLU_015869_1_2_11"/>
<keyword evidence="13" id="KW-1185">Reference proteome</keyword>
<dbReference type="Pfam" id="PF02875">
    <property type="entry name" value="Mur_ligase_C"/>
    <property type="match status" value="1"/>
</dbReference>
<comment type="similarity">
    <text evidence="1">Belongs to the folylpolyglutamate synthase family.</text>
</comment>
<dbReference type="InterPro" id="IPR013221">
    <property type="entry name" value="Mur_ligase_cen"/>
</dbReference>
<evidence type="ECO:0000256" key="9">
    <source>
        <dbReference type="ARBA" id="ARBA00047493"/>
    </source>
</evidence>
<evidence type="ECO:0000259" key="11">
    <source>
        <dbReference type="Pfam" id="PF08245"/>
    </source>
</evidence>
<evidence type="ECO:0000256" key="1">
    <source>
        <dbReference type="ARBA" id="ARBA00008276"/>
    </source>
</evidence>
<proteinExistence type="inferred from homology"/>
<keyword evidence="3" id="KW-0436">Ligase</keyword>
<comment type="catalytic activity">
    <reaction evidence="9">
        <text>(6S)-5,6,7,8-tetrahydrofolyl-(gamma-L-Glu)(n) + L-glutamate + ATP = (6S)-5,6,7,8-tetrahydrofolyl-(gamma-L-Glu)(n+1) + ADP + phosphate + H(+)</text>
        <dbReference type="Rhea" id="RHEA:10580"/>
        <dbReference type="Rhea" id="RHEA-COMP:14738"/>
        <dbReference type="Rhea" id="RHEA-COMP:14740"/>
        <dbReference type="ChEBI" id="CHEBI:15378"/>
        <dbReference type="ChEBI" id="CHEBI:29985"/>
        <dbReference type="ChEBI" id="CHEBI:30616"/>
        <dbReference type="ChEBI" id="CHEBI:43474"/>
        <dbReference type="ChEBI" id="CHEBI:141005"/>
        <dbReference type="ChEBI" id="CHEBI:456216"/>
        <dbReference type="EC" id="6.3.2.17"/>
    </reaction>
</comment>
<dbReference type="PROSITE" id="PS01012">
    <property type="entry name" value="FOLYLPOLYGLU_SYNT_2"/>
    <property type="match status" value="1"/>
</dbReference>
<name>C0W165_9ACTO</name>
<dbReference type="Gene3D" id="3.90.190.20">
    <property type="entry name" value="Mur ligase, C-terminal domain"/>
    <property type="match status" value="1"/>
</dbReference>
<dbReference type="Proteomes" id="UP000010301">
    <property type="component" value="Unassembled WGS sequence"/>
</dbReference>
<accession>C0W165</accession>
<dbReference type="STRING" id="525245.HMPREF0044_1155"/>
<dbReference type="NCBIfam" id="TIGR01499">
    <property type="entry name" value="folC"/>
    <property type="match status" value="1"/>
</dbReference>
<comment type="caution">
    <text evidence="12">The sequence shown here is derived from an EMBL/GenBank/DDBJ whole genome shotgun (WGS) entry which is preliminary data.</text>
</comment>
<feature type="domain" description="Mur ligase central" evidence="11">
    <location>
        <begin position="132"/>
        <end position="362"/>
    </location>
</feature>
<dbReference type="AlphaFoldDB" id="C0W165"/>
<keyword evidence="4" id="KW-0479">Metal-binding</keyword>
<dbReference type="InterPro" id="IPR018109">
    <property type="entry name" value="Folylpolyglutamate_synth_CS"/>
</dbReference>
<dbReference type="GO" id="GO:0046872">
    <property type="term" value="F:metal ion binding"/>
    <property type="evidence" value="ECO:0007669"/>
    <property type="project" value="UniProtKB-KW"/>
</dbReference>
<evidence type="ECO:0000313" key="13">
    <source>
        <dbReference type="Proteomes" id="UP000010301"/>
    </source>
</evidence>
<gene>
    <name evidence="12" type="primary">folC</name>
    <name evidence="12" type="ORF">HMPREF0044_1155</name>
</gene>
<dbReference type="GO" id="GO:0005737">
    <property type="term" value="C:cytoplasm"/>
    <property type="evidence" value="ECO:0007669"/>
    <property type="project" value="TreeGrafter"/>
</dbReference>
<evidence type="ECO:0000256" key="7">
    <source>
        <dbReference type="ARBA" id="ARBA00022842"/>
    </source>
</evidence>
<dbReference type="GO" id="GO:0004326">
    <property type="term" value="F:tetrahydrofolylpolyglutamate synthase activity"/>
    <property type="evidence" value="ECO:0007669"/>
    <property type="project" value="UniProtKB-EC"/>
</dbReference>